<organism evidence="13 14">
    <name type="scientific">Mobiluncus mulieris</name>
    <dbReference type="NCBI Taxonomy" id="2052"/>
    <lineage>
        <taxon>Bacteria</taxon>
        <taxon>Bacillati</taxon>
        <taxon>Actinomycetota</taxon>
        <taxon>Actinomycetes</taxon>
        <taxon>Actinomycetales</taxon>
        <taxon>Actinomycetaceae</taxon>
        <taxon>Mobiluncus</taxon>
    </lineage>
</organism>
<keyword evidence="5" id="KW-0804">Transcription</keyword>
<feature type="domain" description="Response regulatory" evidence="8">
    <location>
        <begin position="11"/>
        <end position="124"/>
    </location>
</feature>
<evidence type="ECO:0000256" key="1">
    <source>
        <dbReference type="ARBA" id="ARBA00022553"/>
    </source>
</evidence>
<comment type="caution">
    <text evidence="13">The sequence shown here is derived from an EMBL/GenBank/DDBJ whole genome shotgun (WGS) entry which is preliminary data.</text>
</comment>
<evidence type="ECO:0000256" key="5">
    <source>
        <dbReference type="ARBA" id="ARBA00023163"/>
    </source>
</evidence>
<evidence type="ECO:0000256" key="7">
    <source>
        <dbReference type="PROSITE-ProRule" id="PRU01091"/>
    </source>
</evidence>
<dbReference type="InterPro" id="IPR016032">
    <property type="entry name" value="Sig_transdc_resp-reg_C-effctor"/>
</dbReference>
<dbReference type="AlphaFoldDB" id="A0A2J9KS67"/>
<evidence type="ECO:0000313" key="15">
    <source>
        <dbReference type="Proteomes" id="UP000578252"/>
    </source>
</evidence>
<dbReference type="SMART" id="SM00862">
    <property type="entry name" value="Trans_reg_C"/>
    <property type="match status" value="1"/>
</dbReference>
<feature type="modified residue" description="4-aspartylphosphate" evidence="6">
    <location>
        <position position="60"/>
    </location>
</feature>
<gene>
    <name evidence="10" type="ORF">FYZ43_03245</name>
    <name evidence="12" type="ORF">HHJ74_04160</name>
    <name evidence="13" type="ORF">HHJ77_00475</name>
    <name evidence="11" type="ORF">HHJ78_08640</name>
</gene>
<dbReference type="InterPro" id="IPR039420">
    <property type="entry name" value="WalR-like"/>
</dbReference>
<dbReference type="Gene3D" id="6.10.250.690">
    <property type="match status" value="1"/>
</dbReference>
<keyword evidence="1 6" id="KW-0597">Phosphoprotein</keyword>
<evidence type="ECO:0000313" key="12">
    <source>
        <dbReference type="EMBL" id="NMW92895.1"/>
    </source>
</evidence>
<evidence type="ECO:0000313" key="11">
    <source>
        <dbReference type="EMBL" id="NMW65580.1"/>
    </source>
</evidence>
<reference evidence="14 15" key="2">
    <citation type="submission" date="2020-04" db="EMBL/GenBank/DDBJ databases">
        <title>Antimicrobial susceptibility and clonality of vaginal-derived multi-drug resistant Mobiluncus isolates in China.</title>
        <authorList>
            <person name="Zhang X."/>
        </authorList>
    </citation>
    <scope>NUCLEOTIDE SEQUENCE [LARGE SCALE GENOMIC DNA]</scope>
    <source>
        <strain evidence="13 14">12</strain>
        <strain evidence="11 15">13</strain>
        <strain evidence="12 16">7</strain>
    </source>
</reference>
<dbReference type="Proteomes" id="UP000578252">
    <property type="component" value="Unassembled WGS sequence"/>
</dbReference>
<evidence type="ECO:0000259" key="8">
    <source>
        <dbReference type="PROSITE" id="PS50110"/>
    </source>
</evidence>
<keyword evidence="4 7" id="KW-0238">DNA-binding</keyword>
<dbReference type="EMBL" id="VSZY01000003">
    <property type="protein sequence ID" value="MCU9968439.1"/>
    <property type="molecule type" value="Genomic_DNA"/>
</dbReference>
<evidence type="ECO:0000313" key="17">
    <source>
        <dbReference type="Proteomes" id="UP001209486"/>
    </source>
</evidence>
<dbReference type="PANTHER" id="PTHR48111">
    <property type="entry name" value="REGULATOR OF RPOS"/>
    <property type="match status" value="1"/>
</dbReference>
<dbReference type="EMBL" id="JABCUS010000001">
    <property type="protein sequence ID" value="NMX02445.1"/>
    <property type="molecule type" value="Genomic_DNA"/>
</dbReference>
<dbReference type="Gene3D" id="3.40.50.2300">
    <property type="match status" value="1"/>
</dbReference>
<dbReference type="EMBL" id="JABCUR010000007">
    <property type="protein sequence ID" value="NMW65580.1"/>
    <property type="molecule type" value="Genomic_DNA"/>
</dbReference>
<dbReference type="InterPro" id="IPR001789">
    <property type="entry name" value="Sig_transdc_resp-reg_receiver"/>
</dbReference>
<evidence type="ECO:0000256" key="6">
    <source>
        <dbReference type="PROSITE-ProRule" id="PRU00169"/>
    </source>
</evidence>
<dbReference type="InterPro" id="IPR036388">
    <property type="entry name" value="WH-like_DNA-bd_sf"/>
</dbReference>
<dbReference type="PROSITE" id="PS50110">
    <property type="entry name" value="RESPONSE_REGULATORY"/>
    <property type="match status" value="1"/>
</dbReference>
<dbReference type="SUPFAM" id="SSF46894">
    <property type="entry name" value="C-terminal effector domain of the bipartite response regulators"/>
    <property type="match status" value="1"/>
</dbReference>
<feature type="DNA-binding region" description="OmpR/PhoB-type" evidence="7">
    <location>
        <begin position="134"/>
        <end position="234"/>
    </location>
</feature>
<protein>
    <submittedName>
        <fullName evidence="13">Response regulator transcription factor</fullName>
    </submittedName>
</protein>
<reference evidence="10 17" key="1">
    <citation type="submission" date="2019-08" db="EMBL/GenBank/DDBJ databases">
        <title>Comparison of rpoB and gyrB Sequences from Mobiluncus Species and Development of a Multiplex PCR Method for Clinical Detection of Mobiluncus curtisii and Mobiluncus mulieris.</title>
        <authorList>
            <person name="Yang L."/>
            <person name="Shen Y."/>
            <person name="Xu G."/>
            <person name="Shu L.-B."/>
            <person name="Hu J."/>
            <person name="Zhang R."/>
            <person name="Wang Y."/>
            <person name="Zhou H.-W."/>
            <person name="Zhang X."/>
        </authorList>
    </citation>
    <scope>NUCLEOTIDE SEQUENCE [LARGE SCALE GENOMIC DNA]</scope>
    <source>
        <strain evidence="10 17">M26</strain>
    </source>
</reference>
<feature type="domain" description="OmpR/PhoB-type" evidence="9">
    <location>
        <begin position="134"/>
        <end position="234"/>
    </location>
</feature>
<dbReference type="Gene3D" id="1.10.10.10">
    <property type="entry name" value="Winged helix-like DNA-binding domain superfamily/Winged helix DNA-binding domain"/>
    <property type="match status" value="1"/>
</dbReference>
<dbReference type="GO" id="GO:0000156">
    <property type="term" value="F:phosphorelay response regulator activity"/>
    <property type="evidence" value="ECO:0007669"/>
    <property type="project" value="TreeGrafter"/>
</dbReference>
<dbReference type="RefSeq" id="WP_004011895.1">
    <property type="nucleotide sequence ID" value="NZ_CAMUNX010000004.1"/>
</dbReference>
<dbReference type="Pfam" id="PF00072">
    <property type="entry name" value="Response_reg"/>
    <property type="match status" value="1"/>
</dbReference>
<keyword evidence="2" id="KW-0902">Two-component regulatory system</keyword>
<dbReference type="InterPro" id="IPR001867">
    <property type="entry name" value="OmpR/PhoB-type_DNA-bd"/>
</dbReference>
<proteinExistence type="predicted"/>
<name>A0A2J9KS67_9ACTO</name>
<evidence type="ECO:0000256" key="2">
    <source>
        <dbReference type="ARBA" id="ARBA00023012"/>
    </source>
</evidence>
<evidence type="ECO:0000313" key="13">
    <source>
        <dbReference type="EMBL" id="NMX02445.1"/>
    </source>
</evidence>
<dbReference type="SMART" id="SM00448">
    <property type="entry name" value="REC"/>
    <property type="match status" value="1"/>
</dbReference>
<dbReference type="EMBL" id="JABCUV010000003">
    <property type="protein sequence ID" value="NMW92895.1"/>
    <property type="molecule type" value="Genomic_DNA"/>
</dbReference>
<dbReference type="OrthoDB" id="4481605at2"/>
<dbReference type="Proteomes" id="UP000582487">
    <property type="component" value="Unassembled WGS sequence"/>
</dbReference>
<dbReference type="CDD" id="cd00383">
    <property type="entry name" value="trans_reg_C"/>
    <property type="match status" value="1"/>
</dbReference>
<accession>A0A2J9KS67</accession>
<evidence type="ECO:0000313" key="16">
    <source>
        <dbReference type="Proteomes" id="UP000582487"/>
    </source>
</evidence>
<dbReference type="GO" id="GO:0006355">
    <property type="term" value="P:regulation of DNA-templated transcription"/>
    <property type="evidence" value="ECO:0007669"/>
    <property type="project" value="InterPro"/>
</dbReference>
<evidence type="ECO:0000313" key="14">
    <source>
        <dbReference type="Proteomes" id="UP000575397"/>
    </source>
</evidence>
<dbReference type="Proteomes" id="UP000575397">
    <property type="component" value="Unassembled WGS sequence"/>
</dbReference>
<dbReference type="GO" id="GO:0000976">
    <property type="term" value="F:transcription cis-regulatory region binding"/>
    <property type="evidence" value="ECO:0007669"/>
    <property type="project" value="TreeGrafter"/>
</dbReference>
<dbReference type="SUPFAM" id="SSF52172">
    <property type="entry name" value="CheY-like"/>
    <property type="match status" value="1"/>
</dbReference>
<dbReference type="InterPro" id="IPR011006">
    <property type="entry name" value="CheY-like_superfamily"/>
</dbReference>
<dbReference type="FunFam" id="3.40.50.2300:FF:000001">
    <property type="entry name" value="DNA-binding response regulator PhoB"/>
    <property type="match status" value="1"/>
</dbReference>
<keyword evidence="3" id="KW-0805">Transcription regulation</keyword>
<evidence type="ECO:0000313" key="10">
    <source>
        <dbReference type="EMBL" id="MCU9968439.1"/>
    </source>
</evidence>
<dbReference type="PROSITE" id="PS51755">
    <property type="entry name" value="OMPR_PHOB"/>
    <property type="match status" value="1"/>
</dbReference>
<dbReference type="Pfam" id="PF00486">
    <property type="entry name" value="Trans_reg_C"/>
    <property type="match status" value="1"/>
</dbReference>
<dbReference type="PANTHER" id="PTHR48111:SF1">
    <property type="entry name" value="TWO-COMPONENT RESPONSE REGULATOR ORR33"/>
    <property type="match status" value="1"/>
</dbReference>
<evidence type="ECO:0000256" key="3">
    <source>
        <dbReference type="ARBA" id="ARBA00023015"/>
    </source>
</evidence>
<dbReference type="GO" id="GO:0005829">
    <property type="term" value="C:cytosol"/>
    <property type="evidence" value="ECO:0007669"/>
    <property type="project" value="TreeGrafter"/>
</dbReference>
<dbReference type="GO" id="GO:0032993">
    <property type="term" value="C:protein-DNA complex"/>
    <property type="evidence" value="ECO:0007669"/>
    <property type="project" value="TreeGrafter"/>
</dbReference>
<evidence type="ECO:0000259" key="9">
    <source>
        <dbReference type="PROSITE" id="PS51755"/>
    </source>
</evidence>
<sequence length="238" mass="26937">MMDNEALNTARVLVVDDEPQMRSIVTFAMETKGFHTATASSAAAAWTMVCQEKFALIILDLMLPDYSGVELCRRIRSRMDTPIIMLTALGEEEDRVQGLEAGADDYVTKPFSPRELALRASAVLRRFSPEAHTPEILENGELRMDVSALELTYRNQRIPLSEIESRLCLALLRRAGEVVPTRVLLNEVWESAQIPGGKEILKTTVYRLRKILNQATGLDDLIRNVRYRGYLMREISPR</sequence>
<evidence type="ECO:0000256" key="4">
    <source>
        <dbReference type="ARBA" id="ARBA00023125"/>
    </source>
</evidence>
<dbReference type="Proteomes" id="UP001209486">
    <property type="component" value="Unassembled WGS sequence"/>
</dbReference>